<evidence type="ECO:0000313" key="4">
    <source>
        <dbReference type="EMBL" id="TYS54990.1"/>
    </source>
</evidence>
<dbReference type="AlphaFoldDB" id="A0A5D4RVM4"/>
<comment type="caution">
    <text evidence="4">The sequence shown here is derived from an EMBL/GenBank/DDBJ whole genome shotgun (WGS) entry which is preliminary data.</text>
</comment>
<dbReference type="InterPro" id="IPR016181">
    <property type="entry name" value="Acyl_CoA_acyltransferase"/>
</dbReference>
<evidence type="ECO:0000259" key="3">
    <source>
        <dbReference type="PROSITE" id="PS51186"/>
    </source>
</evidence>
<dbReference type="InterPro" id="IPR000182">
    <property type="entry name" value="GNAT_dom"/>
</dbReference>
<proteinExistence type="predicted"/>
<dbReference type="GO" id="GO:0016747">
    <property type="term" value="F:acyltransferase activity, transferring groups other than amino-acyl groups"/>
    <property type="evidence" value="ECO:0007669"/>
    <property type="project" value="InterPro"/>
</dbReference>
<evidence type="ECO:0000256" key="1">
    <source>
        <dbReference type="ARBA" id="ARBA00022679"/>
    </source>
</evidence>
<dbReference type="InterPro" id="IPR050680">
    <property type="entry name" value="YpeA/RimI_acetyltransf"/>
</dbReference>
<dbReference type="EMBL" id="VTEQ01000002">
    <property type="protein sequence ID" value="TYS54990.1"/>
    <property type="molecule type" value="Genomic_DNA"/>
</dbReference>
<dbReference type="PANTHER" id="PTHR43420:SF31">
    <property type="entry name" value="ACETYLTRANSFERASE"/>
    <property type="match status" value="1"/>
</dbReference>
<name>A0A5D4RVM4_9BACI</name>
<gene>
    <name evidence="4" type="ORF">FZC83_08560</name>
</gene>
<dbReference type="PANTHER" id="PTHR43420">
    <property type="entry name" value="ACETYLTRANSFERASE"/>
    <property type="match status" value="1"/>
</dbReference>
<sequence length="294" mass="33901">MQRGMCVEFRKNLRENQNLRDSFNQLAEDTFGIHFGQWHARGYWTEKYVPFSYIEGDRVIANVSVNLIDFTIAGEEKKAIQIGTVMTHPDYRNRGLSKDLLMKVLDEYRDHVDFVYLFANQNVLEFYPKFGFQAQEETLFTTVPGTAGEVSERKLDMEEKADRDLAYGIARDRLPVSTRFGTRNTGELFMFYALYAFPDNLYYLEEEDAVVMFQRDGERLDLFDVVSRENVDVRKIAEKLAGDDTRQIVFHFTPEETEGMQADVFHGDDVLFVLPIKSGIGIPDGVKHPLTAQA</sequence>
<dbReference type="Pfam" id="PF13527">
    <property type="entry name" value="Acetyltransf_9"/>
    <property type="match status" value="1"/>
</dbReference>
<dbReference type="SUPFAM" id="SSF55729">
    <property type="entry name" value="Acyl-CoA N-acyltransferases (Nat)"/>
    <property type="match status" value="1"/>
</dbReference>
<reference evidence="4 5" key="1">
    <citation type="submission" date="2019-08" db="EMBL/GenBank/DDBJ databases">
        <title>Bacillus genomes from the desert of Cuatro Cienegas, Coahuila.</title>
        <authorList>
            <person name="Olmedo-Alvarez G."/>
        </authorList>
    </citation>
    <scope>NUCLEOTIDE SEQUENCE [LARGE SCALE GENOMIC DNA]</scope>
    <source>
        <strain evidence="4 5">CH108_3D</strain>
    </source>
</reference>
<protein>
    <submittedName>
        <fullName evidence="4">GNAT family N-acetyltransferase</fullName>
    </submittedName>
</protein>
<accession>A0A5D4RVM4</accession>
<dbReference type="Gene3D" id="3.40.630.30">
    <property type="match status" value="1"/>
</dbReference>
<feature type="domain" description="N-acetyltransferase" evidence="3">
    <location>
        <begin position="11"/>
        <end position="162"/>
    </location>
</feature>
<evidence type="ECO:0000313" key="5">
    <source>
        <dbReference type="Proteomes" id="UP000322997"/>
    </source>
</evidence>
<dbReference type="Proteomes" id="UP000322997">
    <property type="component" value="Unassembled WGS sequence"/>
</dbReference>
<keyword evidence="1 4" id="KW-0808">Transferase</keyword>
<organism evidence="4 5">
    <name type="scientific">Rossellomorea marisflavi</name>
    <dbReference type="NCBI Taxonomy" id="189381"/>
    <lineage>
        <taxon>Bacteria</taxon>
        <taxon>Bacillati</taxon>
        <taxon>Bacillota</taxon>
        <taxon>Bacilli</taxon>
        <taxon>Bacillales</taxon>
        <taxon>Bacillaceae</taxon>
        <taxon>Rossellomorea</taxon>
    </lineage>
</organism>
<keyword evidence="2" id="KW-0012">Acyltransferase</keyword>
<dbReference type="PROSITE" id="PS51186">
    <property type="entry name" value="GNAT"/>
    <property type="match status" value="1"/>
</dbReference>
<dbReference type="CDD" id="cd04301">
    <property type="entry name" value="NAT_SF"/>
    <property type="match status" value="1"/>
</dbReference>
<evidence type="ECO:0000256" key="2">
    <source>
        <dbReference type="ARBA" id="ARBA00023315"/>
    </source>
</evidence>